<dbReference type="Pfam" id="PF06839">
    <property type="entry name" value="Zn_ribbon_GRF"/>
    <property type="match status" value="1"/>
</dbReference>
<dbReference type="EMBL" id="ML994327">
    <property type="protein sequence ID" value="KAF2196770.1"/>
    <property type="molecule type" value="Genomic_DNA"/>
</dbReference>
<dbReference type="Proteomes" id="UP000799536">
    <property type="component" value="Unassembled WGS sequence"/>
</dbReference>
<dbReference type="SUPFAM" id="SSF51197">
    <property type="entry name" value="Clavaminate synthase-like"/>
    <property type="match status" value="1"/>
</dbReference>
<evidence type="ECO:0000259" key="6">
    <source>
        <dbReference type="PROSITE" id="PS51140"/>
    </source>
</evidence>
<evidence type="ECO:0000259" key="7">
    <source>
        <dbReference type="PROSITE" id="PS51471"/>
    </source>
</evidence>
<evidence type="ECO:0000256" key="1">
    <source>
        <dbReference type="ARBA" id="ARBA00022723"/>
    </source>
</evidence>
<feature type="region of interest" description="Disordered" evidence="5">
    <location>
        <begin position="438"/>
        <end position="476"/>
    </location>
</feature>
<evidence type="ECO:0000259" key="8">
    <source>
        <dbReference type="PROSITE" id="PS51999"/>
    </source>
</evidence>
<dbReference type="FunFam" id="2.60.120.590:FF:000010">
    <property type="entry name" value="GRF zinc finger domain protein"/>
    <property type="match status" value="1"/>
</dbReference>
<evidence type="ECO:0000256" key="4">
    <source>
        <dbReference type="PROSITE-ProRule" id="PRU01343"/>
    </source>
</evidence>
<feature type="domain" description="CUE" evidence="6">
    <location>
        <begin position="39"/>
        <end position="81"/>
    </location>
</feature>
<organism evidence="9 10">
    <name type="scientific">Delitschia confertaspora ATCC 74209</name>
    <dbReference type="NCBI Taxonomy" id="1513339"/>
    <lineage>
        <taxon>Eukaryota</taxon>
        <taxon>Fungi</taxon>
        <taxon>Dikarya</taxon>
        <taxon>Ascomycota</taxon>
        <taxon>Pezizomycotina</taxon>
        <taxon>Dothideomycetes</taxon>
        <taxon>Pleosporomycetidae</taxon>
        <taxon>Pleosporales</taxon>
        <taxon>Delitschiaceae</taxon>
        <taxon>Delitschia</taxon>
    </lineage>
</organism>
<dbReference type="PROSITE" id="PS51471">
    <property type="entry name" value="FE2OG_OXY"/>
    <property type="match status" value="1"/>
</dbReference>
<dbReference type="OrthoDB" id="545910at2759"/>
<sequence length="476" mass="53951">MDAFISCKRQRLSDPTMSLVPASSNTENTMTELAGDDESTDFKLALLLSLHPSLGEEALLEALLASDGSVEQASEALKLDLRLTSSPRKKFAPARDGTGYQSSLFTFSTTKERNGTEKRTQIIKKRLTKKGQTLYLYAPADVEAHTPCSIIHNFLPREQADALLLELLKEAPTFNRDSFKLFDRVVTSPHSFCFYVDGWDEVEKQRTEYVYNGGAVKDVRPSLPEMLKASTLVQEAVNGEIQRRLQNFYPNGKKLKYQSPQPWKPNTAFVNCYDGPTENVGYHTDELTYLGPRAVIGSLSLGVAREFRIRKIVAQDDNRSSKEEVANAQGQISIRLPHNSLLVMHAEMQEEWKHSIAPARSIEPHPLAKNKRINITYRCYKDSLHPKFTPKCMCGIAAALRCMQKKKESRGRYFWMCHASFQPDIDGCSFFKWAEFDEDGEPPWASRRKTEATYENPESEMKKLTEEIIEEPAESS</sequence>
<dbReference type="InterPro" id="IPR032854">
    <property type="entry name" value="ALKBH3"/>
</dbReference>
<feature type="domain" description="GRF-type" evidence="8">
    <location>
        <begin position="392"/>
        <end position="437"/>
    </location>
</feature>
<dbReference type="InterPro" id="IPR027450">
    <property type="entry name" value="AlkB-like"/>
</dbReference>
<protein>
    <recommendedName>
        <fullName evidence="11">Fe2OG dioxygenase domain-containing protein</fullName>
    </recommendedName>
</protein>
<evidence type="ECO:0000256" key="5">
    <source>
        <dbReference type="SAM" id="MobiDB-lite"/>
    </source>
</evidence>
<keyword evidence="1" id="KW-0479">Metal-binding</keyword>
<dbReference type="InterPro" id="IPR010666">
    <property type="entry name" value="Znf_GRF"/>
</dbReference>
<evidence type="ECO:0000256" key="2">
    <source>
        <dbReference type="ARBA" id="ARBA00022771"/>
    </source>
</evidence>
<dbReference type="Gene3D" id="2.60.120.590">
    <property type="entry name" value="Alpha-ketoglutarate-dependent dioxygenase AlkB-like"/>
    <property type="match status" value="1"/>
</dbReference>
<accession>A0A9P4JCR2</accession>
<dbReference type="GO" id="GO:0043130">
    <property type="term" value="F:ubiquitin binding"/>
    <property type="evidence" value="ECO:0007669"/>
    <property type="project" value="InterPro"/>
</dbReference>
<dbReference type="InterPro" id="IPR003892">
    <property type="entry name" value="CUE"/>
</dbReference>
<dbReference type="GO" id="GO:0006307">
    <property type="term" value="P:DNA alkylation repair"/>
    <property type="evidence" value="ECO:0007669"/>
    <property type="project" value="InterPro"/>
</dbReference>
<keyword evidence="3" id="KW-0862">Zinc</keyword>
<dbReference type="GO" id="GO:0008270">
    <property type="term" value="F:zinc ion binding"/>
    <property type="evidence" value="ECO:0007669"/>
    <property type="project" value="UniProtKB-KW"/>
</dbReference>
<feature type="compositionally biased region" description="Acidic residues" evidence="5">
    <location>
        <begin position="467"/>
        <end position="476"/>
    </location>
</feature>
<feature type="domain" description="Fe2OG dioxygenase" evidence="7">
    <location>
        <begin position="264"/>
        <end position="381"/>
    </location>
</feature>
<dbReference type="InterPro" id="IPR005123">
    <property type="entry name" value="Oxoglu/Fe-dep_dioxygenase_dom"/>
</dbReference>
<dbReference type="PANTHER" id="PTHR31212">
    <property type="entry name" value="ALPHA-KETOGLUTARATE-DEPENDENT DIOXYGENASE ALKB HOMOLOG 3"/>
    <property type="match status" value="1"/>
</dbReference>
<evidence type="ECO:0008006" key="11">
    <source>
        <dbReference type="Google" id="ProtNLM"/>
    </source>
</evidence>
<dbReference type="PROSITE" id="PS51999">
    <property type="entry name" value="ZF_GRF"/>
    <property type="match status" value="1"/>
</dbReference>
<evidence type="ECO:0000256" key="3">
    <source>
        <dbReference type="ARBA" id="ARBA00022833"/>
    </source>
</evidence>
<keyword evidence="2 4" id="KW-0863">Zinc-finger</keyword>
<dbReference type="AlphaFoldDB" id="A0A9P4JCR2"/>
<dbReference type="Pfam" id="PF13532">
    <property type="entry name" value="2OG-FeII_Oxy_2"/>
    <property type="match status" value="1"/>
</dbReference>
<gene>
    <name evidence="9" type="ORF">GQ43DRAFT_382527</name>
</gene>
<comment type="caution">
    <text evidence="9">The sequence shown here is derived from an EMBL/GenBank/DDBJ whole genome shotgun (WGS) entry which is preliminary data.</text>
</comment>
<dbReference type="PROSITE" id="PS51140">
    <property type="entry name" value="CUE"/>
    <property type="match status" value="1"/>
</dbReference>
<evidence type="ECO:0000313" key="9">
    <source>
        <dbReference type="EMBL" id="KAF2196770.1"/>
    </source>
</evidence>
<evidence type="ECO:0000313" key="10">
    <source>
        <dbReference type="Proteomes" id="UP000799536"/>
    </source>
</evidence>
<dbReference type="PANTHER" id="PTHR31212:SF4">
    <property type="entry name" value="ALPHA-KETOGLUTARATE-DEPENDENT DIOXYGENASE ALKB HOMOLOG 3"/>
    <property type="match status" value="1"/>
</dbReference>
<keyword evidence="10" id="KW-1185">Reference proteome</keyword>
<dbReference type="GO" id="GO:0051213">
    <property type="term" value="F:dioxygenase activity"/>
    <property type="evidence" value="ECO:0007669"/>
    <property type="project" value="InterPro"/>
</dbReference>
<name>A0A9P4JCR2_9PLEO</name>
<reference evidence="9" key="1">
    <citation type="journal article" date="2020" name="Stud. Mycol.">
        <title>101 Dothideomycetes genomes: a test case for predicting lifestyles and emergence of pathogens.</title>
        <authorList>
            <person name="Haridas S."/>
            <person name="Albert R."/>
            <person name="Binder M."/>
            <person name="Bloem J."/>
            <person name="Labutti K."/>
            <person name="Salamov A."/>
            <person name="Andreopoulos B."/>
            <person name="Baker S."/>
            <person name="Barry K."/>
            <person name="Bills G."/>
            <person name="Bluhm B."/>
            <person name="Cannon C."/>
            <person name="Castanera R."/>
            <person name="Culley D."/>
            <person name="Daum C."/>
            <person name="Ezra D."/>
            <person name="Gonzalez J."/>
            <person name="Henrissat B."/>
            <person name="Kuo A."/>
            <person name="Liang C."/>
            <person name="Lipzen A."/>
            <person name="Lutzoni F."/>
            <person name="Magnuson J."/>
            <person name="Mondo S."/>
            <person name="Nolan M."/>
            <person name="Ohm R."/>
            <person name="Pangilinan J."/>
            <person name="Park H.-J."/>
            <person name="Ramirez L."/>
            <person name="Alfaro M."/>
            <person name="Sun H."/>
            <person name="Tritt A."/>
            <person name="Yoshinaga Y."/>
            <person name="Zwiers L.-H."/>
            <person name="Turgeon B."/>
            <person name="Goodwin S."/>
            <person name="Spatafora J."/>
            <person name="Crous P."/>
            <person name="Grigoriev I."/>
        </authorList>
    </citation>
    <scope>NUCLEOTIDE SEQUENCE</scope>
    <source>
        <strain evidence="9">ATCC 74209</strain>
    </source>
</reference>
<proteinExistence type="predicted"/>
<dbReference type="InterPro" id="IPR037151">
    <property type="entry name" value="AlkB-like_sf"/>
</dbReference>